<organism evidence="1 2">
    <name type="scientific">Clitoria ternatea</name>
    <name type="common">Butterfly pea</name>
    <dbReference type="NCBI Taxonomy" id="43366"/>
    <lineage>
        <taxon>Eukaryota</taxon>
        <taxon>Viridiplantae</taxon>
        <taxon>Streptophyta</taxon>
        <taxon>Embryophyta</taxon>
        <taxon>Tracheophyta</taxon>
        <taxon>Spermatophyta</taxon>
        <taxon>Magnoliopsida</taxon>
        <taxon>eudicotyledons</taxon>
        <taxon>Gunneridae</taxon>
        <taxon>Pentapetalae</taxon>
        <taxon>rosids</taxon>
        <taxon>fabids</taxon>
        <taxon>Fabales</taxon>
        <taxon>Fabaceae</taxon>
        <taxon>Papilionoideae</taxon>
        <taxon>50 kb inversion clade</taxon>
        <taxon>NPAAA clade</taxon>
        <taxon>indigoferoid/millettioid clade</taxon>
        <taxon>Phaseoleae</taxon>
        <taxon>Clitoria</taxon>
    </lineage>
</organism>
<proteinExistence type="predicted"/>
<reference evidence="1 2" key="1">
    <citation type="submission" date="2024-01" db="EMBL/GenBank/DDBJ databases">
        <title>The genomes of 5 underutilized Papilionoideae crops provide insights into root nodulation and disease resistance.</title>
        <authorList>
            <person name="Yuan L."/>
        </authorList>
    </citation>
    <scope>NUCLEOTIDE SEQUENCE [LARGE SCALE GENOMIC DNA]</scope>
    <source>
        <strain evidence="1">LY-2023</strain>
        <tissue evidence="1">Leaf</tissue>
    </source>
</reference>
<dbReference type="Proteomes" id="UP001359559">
    <property type="component" value="Unassembled WGS sequence"/>
</dbReference>
<gene>
    <name evidence="1" type="ORF">RJT34_23649</name>
</gene>
<evidence type="ECO:0000313" key="1">
    <source>
        <dbReference type="EMBL" id="KAK7278616.1"/>
    </source>
</evidence>
<comment type="caution">
    <text evidence="1">The sequence shown here is derived from an EMBL/GenBank/DDBJ whole genome shotgun (WGS) entry which is preliminary data.</text>
</comment>
<evidence type="ECO:0000313" key="2">
    <source>
        <dbReference type="Proteomes" id="UP001359559"/>
    </source>
</evidence>
<sequence length="179" mass="20743">MSISPSLFLRQCLDRYAFCVGRNLPDKEFRYLRTVKVITVVHRGFGCRLPCHQVITFFDLPELGRRQPSYMVLRLFKDLCRSSFSWEYDMDYFSIVAPGDYKGYKIKVEFGDRKCGGSDKLKGEWLLSSLSLFPFLFRVVVRLPFILSPFFFCLKFSPLPRNLGFLFPNSSQVACVAGL</sequence>
<accession>A0AAN9FP85</accession>
<protein>
    <submittedName>
        <fullName evidence="1">Uncharacterized protein</fullName>
    </submittedName>
</protein>
<dbReference type="EMBL" id="JAYKXN010000006">
    <property type="protein sequence ID" value="KAK7278616.1"/>
    <property type="molecule type" value="Genomic_DNA"/>
</dbReference>
<dbReference type="AntiFam" id="ANF00025">
    <property type="entry name" value="Antisense to 23S rRNA"/>
</dbReference>
<name>A0AAN9FP85_CLITE</name>
<keyword evidence="2" id="KW-1185">Reference proteome</keyword>
<dbReference type="AlphaFoldDB" id="A0AAN9FP85"/>